<gene>
    <name evidence="4" type="primary">ATXN2L_1</name>
    <name evidence="4" type="ORF">P7K49_010243</name>
</gene>
<dbReference type="EMBL" id="JASSZA010000005">
    <property type="protein sequence ID" value="KAK2110497.1"/>
    <property type="molecule type" value="Genomic_DNA"/>
</dbReference>
<dbReference type="SMART" id="SM01272">
    <property type="entry name" value="LsmAD"/>
    <property type="match status" value="1"/>
</dbReference>
<organism evidence="4 5">
    <name type="scientific">Saguinus oedipus</name>
    <name type="common">Cotton-top tamarin</name>
    <name type="synonym">Oedipomidas oedipus</name>
    <dbReference type="NCBI Taxonomy" id="9490"/>
    <lineage>
        <taxon>Eukaryota</taxon>
        <taxon>Metazoa</taxon>
        <taxon>Chordata</taxon>
        <taxon>Craniata</taxon>
        <taxon>Vertebrata</taxon>
        <taxon>Euteleostomi</taxon>
        <taxon>Mammalia</taxon>
        <taxon>Eutheria</taxon>
        <taxon>Euarchontoglires</taxon>
        <taxon>Primates</taxon>
        <taxon>Haplorrhini</taxon>
        <taxon>Platyrrhini</taxon>
        <taxon>Cebidae</taxon>
        <taxon>Callitrichinae</taxon>
        <taxon>Saguinus</taxon>
    </lineage>
</organism>
<comment type="caution">
    <text evidence="4">The sequence shown here is derived from an EMBL/GenBank/DDBJ whole genome shotgun (WGS) entry which is preliminary data.</text>
</comment>
<comment type="similarity">
    <text evidence="1">Belongs to the ataxin-2 family.</text>
</comment>
<dbReference type="InterPro" id="IPR025852">
    <property type="entry name" value="SM_dom_ATX"/>
</dbReference>
<feature type="region of interest" description="Disordered" evidence="2">
    <location>
        <begin position="239"/>
        <end position="301"/>
    </location>
</feature>
<feature type="domain" description="LsmAD" evidence="3">
    <location>
        <begin position="142"/>
        <end position="211"/>
    </location>
</feature>
<evidence type="ECO:0000313" key="5">
    <source>
        <dbReference type="Proteomes" id="UP001266305"/>
    </source>
</evidence>
<dbReference type="InterPro" id="IPR009604">
    <property type="entry name" value="LsmAD_domain"/>
</dbReference>
<dbReference type="Pfam" id="PF14438">
    <property type="entry name" value="SM-ATX"/>
    <property type="match status" value="1"/>
</dbReference>
<protein>
    <submittedName>
        <fullName evidence="4">Ataxin-2-like protein</fullName>
    </submittedName>
</protein>
<reference evidence="4 5" key="1">
    <citation type="submission" date="2023-05" db="EMBL/GenBank/DDBJ databases">
        <title>B98-5 Cell Line De Novo Hybrid Assembly: An Optical Mapping Approach.</title>
        <authorList>
            <person name="Kananen K."/>
            <person name="Auerbach J.A."/>
            <person name="Kautto E."/>
            <person name="Blachly J.S."/>
        </authorList>
    </citation>
    <scope>NUCLEOTIDE SEQUENCE [LARGE SCALE GENOMIC DNA]</scope>
    <source>
        <strain evidence="4">B95-8</strain>
        <tissue evidence="4">Cell line</tissue>
    </source>
</reference>
<accession>A0ABQ9VQJ8</accession>
<evidence type="ECO:0000256" key="2">
    <source>
        <dbReference type="SAM" id="MobiDB-lite"/>
    </source>
</evidence>
<feature type="region of interest" description="Disordered" evidence="2">
    <location>
        <begin position="199"/>
        <end position="221"/>
    </location>
</feature>
<evidence type="ECO:0000313" key="4">
    <source>
        <dbReference type="EMBL" id="KAK2110497.1"/>
    </source>
</evidence>
<sequence length="301" mass="33338">MLHSLTAVVGSTCDVKVKNGTTYKGIFKTLSSKFELAVNAVHWKASEPAGGPRWEDIVTTMVFKPSDVMLVHFRNVDFNYATKDKLTDSAIAMNSKVNGEHKEKVLQRWEGGDSNSDDYDLESDMSNGWDPNEMFKFNEENYSAKTNYDRSLSSYTVPLEKENSEEFHQRELCAAQLAREIESSPRYCLWITMENDDGRTEEEKHNAVQRQGSGRESPCLASREGKYIPLPQRVQEGPWGGVRCSSSQGGRPGLSSLPTCGPHHLDNSSPGPGSEARGINGGPSCMSPKARRPLRGAKTLS</sequence>
<dbReference type="InterPro" id="IPR045117">
    <property type="entry name" value="ATXN2-like"/>
</dbReference>
<name>A0ABQ9VQJ8_SAGOE</name>
<proteinExistence type="inferred from homology"/>
<evidence type="ECO:0000259" key="3">
    <source>
        <dbReference type="SMART" id="SM01272"/>
    </source>
</evidence>
<dbReference type="Pfam" id="PF06741">
    <property type="entry name" value="LsmAD"/>
    <property type="match status" value="1"/>
</dbReference>
<dbReference type="PANTHER" id="PTHR12854:SF8">
    <property type="entry name" value="ATAXIN-2-LIKE PROTEIN"/>
    <property type="match status" value="1"/>
</dbReference>
<dbReference type="Proteomes" id="UP001266305">
    <property type="component" value="Unassembled WGS sequence"/>
</dbReference>
<keyword evidence="5" id="KW-1185">Reference proteome</keyword>
<dbReference type="PANTHER" id="PTHR12854">
    <property type="entry name" value="ATAXIN 2-RELATED"/>
    <property type="match status" value="1"/>
</dbReference>
<evidence type="ECO:0000256" key="1">
    <source>
        <dbReference type="ARBA" id="ARBA00007503"/>
    </source>
</evidence>